<dbReference type="Proteomes" id="UP001597418">
    <property type="component" value="Unassembled WGS sequence"/>
</dbReference>
<dbReference type="RefSeq" id="WP_066753547.1">
    <property type="nucleotide sequence ID" value="NZ_JBHUMB010000005.1"/>
</dbReference>
<comment type="subcellular location">
    <subcellularLocation>
        <location evidence="1 5">Cytoplasm</location>
    </subcellularLocation>
</comment>
<keyword evidence="8" id="KW-1185">Reference proteome</keyword>
<evidence type="ECO:0000256" key="1">
    <source>
        <dbReference type="ARBA" id="ARBA00004496"/>
    </source>
</evidence>
<dbReference type="Pfam" id="PF05194">
    <property type="entry name" value="UreE_C"/>
    <property type="match status" value="1"/>
</dbReference>
<keyword evidence="4 5" id="KW-0143">Chaperone</keyword>
<dbReference type="InterPro" id="IPR036118">
    <property type="entry name" value="UreE_N_sf"/>
</dbReference>
<dbReference type="SMART" id="SM00988">
    <property type="entry name" value="UreE_N"/>
    <property type="match status" value="1"/>
</dbReference>
<evidence type="ECO:0000259" key="6">
    <source>
        <dbReference type="SMART" id="SM00988"/>
    </source>
</evidence>
<evidence type="ECO:0000256" key="4">
    <source>
        <dbReference type="ARBA" id="ARBA00023186"/>
    </source>
</evidence>
<dbReference type="PIRSF" id="PIRSF036402">
    <property type="entry name" value="Ureas_acces_UreE"/>
    <property type="match status" value="1"/>
</dbReference>
<evidence type="ECO:0000313" key="7">
    <source>
        <dbReference type="EMBL" id="MFD2742112.1"/>
    </source>
</evidence>
<sequence length="176" mass="20292">MILATEVLGNTHTETYLLQDLEKDYLELDWFDLDKGVLRRTTVAGREIGFKNNQSKPLKTGDVLYVQHDFCVVVRVVPCPCLFIKPRNSLEMAKICFDIGNRHVPIAIQSADQIVVAYEAPLHHRFQKQGYIVEQREAVLEQLKTLKIHQWTRKTKFKVTLSKNVNESIIDLATNQ</sequence>
<proteinExistence type="inferred from homology"/>
<reference evidence="8" key="1">
    <citation type="journal article" date="2019" name="Int. J. Syst. Evol. Microbiol.">
        <title>The Global Catalogue of Microorganisms (GCM) 10K type strain sequencing project: providing services to taxonomists for standard genome sequencing and annotation.</title>
        <authorList>
            <consortium name="The Broad Institute Genomics Platform"/>
            <consortium name="The Broad Institute Genome Sequencing Center for Infectious Disease"/>
            <person name="Wu L."/>
            <person name="Ma J."/>
        </authorList>
    </citation>
    <scope>NUCLEOTIDE SEQUENCE [LARGE SCALE GENOMIC DNA]</scope>
    <source>
        <strain evidence="8">KCTC 42247</strain>
    </source>
</reference>
<dbReference type="Gene3D" id="2.60.260.20">
    <property type="entry name" value="Urease metallochaperone UreE, N-terminal domain"/>
    <property type="match status" value="1"/>
</dbReference>
<gene>
    <name evidence="5" type="primary">ureE</name>
    <name evidence="7" type="ORF">ACFSQ6_01750</name>
</gene>
<accession>A0ABW5U8G1</accession>
<comment type="similarity">
    <text evidence="5">Belongs to the UreE family.</text>
</comment>
<evidence type="ECO:0000256" key="3">
    <source>
        <dbReference type="ARBA" id="ARBA00022596"/>
    </source>
</evidence>
<dbReference type="SUPFAM" id="SSF69737">
    <property type="entry name" value="Urease metallochaperone UreE, C-terminal domain"/>
    <property type="match status" value="1"/>
</dbReference>
<dbReference type="SUPFAM" id="SSF69287">
    <property type="entry name" value="Urease metallochaperone UreE, N-terminal domain"/>
    <property type="match status" value="1"/>
</dbReference>
<dbReference type="Gene3D" id="3.30.70.790">
    <property type="entry name" value="UreE, C-terminal domain"/>
    <property type="match status" value="1"/>
</dbReference>
<evidence type="ECO:0000313" key="8">
    <source>
        <dbReference type="Proteomes" id="UP001597418"/>
    </source>
</evidence>
<name>A0ABW5U8G1_9SPHI</name>
<organism evidence="7 8">
    <name type="scientific">Sphingobacterium populi</name>
    <dbReference type="NCBI Taxonomy" id="1812824"/>
    <lineage>
        <taxon>Bacteria</taxon>
        <taxon>Pseudomonadati</taxon>
        <taxon>Bacteroidota</taxon>
        <taxon>Sphingobacteriia</taxon>
        <taxon>Sphingobacteriales</taxon>
        <taxon>Sphingobacteriaceae</taxon>
        <taxon>Sphingobacterium</taxon>
    </lineage>
</organism>
<keyword evidence="2 5" id="KW-0963">Cytoplasm</keyword>
<comment type="function">
    <text evidence="5">Involved in urease metallocenter assembly. Binds nickel. Probably functions as a nickel donor during metallocenter assembly.</text>
</comment>
<protein>
    <recommendedName>
        <fullName evidence="5">Urease accessory protein UreE</fullName>
    </recommendedName>
</protein>
<dbReference type="Pfam" id="PF02814">
    <property type="entry name" value="UreE_N"/>
    <property type="match status" value="1"/>
</dbReference>
<dbReference type="InterPro" id="IPR007864">
    <property type="entry name" value="UreE_C_dom"/>
</dbReference>
<dbReference type="InterPro" id="IPR004029">
    <property type="entry name" value="UreE_N"/>
</dbReference>
<comment type="caution">
    <text evidence="7">The sequence shown here is derived from an EMBL/GenBank/DDBJ whole genome shotgun (WGS) entry which is preliminary data.</text>
</comment>
<dbReference type="EMBL" id="JBHUMB010000005">
    <property type="protein sequence ID" value="MFD2742112.1"/>
    <property type="molecule type" value="Genomic_DNA"/>
</dbReference>
<evidence type="ECO:0000256" key="5">
    <source>
        <dbReference type="HAMAP-Rule" id="MF_00822"/>
    </source>
</evidence>
<keyword evidence="3 5" id="KW-0533">Nickel</keyword>
<dbReference type="HAMAP" id="MF_00822">
    <property type="entry name" value="UreE"/>
    <property type="match status" value="1"/>
</dbReference>
<dbReference type="InterPro" id="IPR012406">
    <property type="entry name" value="UreE"/>
</dbReference>
<evidence type="ECO:0000256" key="2">
    <source>
        <dbReference type="ARBA" id="ARBA00022490"/>
    </source>
</evidence>
<feature type="domain" description="UreE urease accessory N-terminal" evidence="6">
    <location>
        <begin position="7"/>
        <end position="73"/>
    </location>
</feature>